<dbReference type="AlphaFoldDB" id="A0A1T5DIE9"/>
<name>A0A1T5DIE9_9FLAO</name>
<organism evidence="2 3">
    <name type="scientific">Salegentibacter holothuriorum</name>
    <dbReference type="NCBI Taxonomy" id="241145"/>
    <lineage>
        <taxon>Bacteria</taxon>
        <taxon>Pseudomonadati</taxon>
        <taxon>Bacteroidota</taxon>
        <taxon>Flavobacteriia</taxon>
        <taxon>Flavobacteriales</taxon>
        <taxon>Flavobacteriaceae</taxon>
        <taxon>Salegentibacter</taxon>
    </lineage>
</organism>
<sequence length="40" mass="4628">MAKRGTDLKTSKKDLKAKRQEKAARKLEEKKLKGRKSRVS</sequence>
<evidence type="ECO:0000313" key="3">
    <source>
        <dbReference type="Proteomes" id="UP000190230"/>
    </source>
</evidence>
<accession>A0A1T5DIE9</accession>
<gene>
    <name evidence="2" type="ORF">SAMN05660776_2657</name>
</gene>
<reference evidence="3" key="1">
    <citation type="submission" date="2017-02" db="EMBL/GenBank/DDBJ databases">
        <authorList>
            <person name="Varghese N."/>
            <person name="Submissions S."/>
        </authorList>
    </citation>
    <scope>NUCLEOTIDE SEQUENCE [LARGE SCALE GENOMIC DNA]</scope>
    <source>
        <strain evidence="3">DSM 23405</strain>
    </source>
</reference>
<feature type="region of interest" description="Disordered" evidence="1">
    <location>
        <begin position="1"/>
        <end position="40"/>
    </location>
</feature>
<dbReference type="EMBL" id="FUYY01000005">
    <property type="protein sequence ID" value="SKB71459.1"/>
    <property type="molecule type" value="Genomic_DNA"/>
</dbReference>
<dbReference type="Proteomes" id="UP000190230">
    <property type="component" value="Unassembled WGS sequence"/>
</dbReference>
<evidence type="ECO:0000256" key="1">
    <source>
        <dbReference type="SAM" id="MobiDB-lite"/>
    </source>
</evidence>
<feature type="compositionally biased region" description="Basic and acidic residues" evidence="1">
    <location>
        <begin position="1"/>
        <end position="31"/>
    </location>
</feature>
<keyword evidence="3" id="KW-1185">Reference proteome</keyword>
<proteinExistence type="predicted"/>
<dbReference type="RefSeq" id="WP_262506833.1">
    <property type="nucleotide sequence ID" value="NZ_FUYY01000005.1"/>
</dbReference>
<protein>
    <submittedName>
        <fullName evidence="2">Uncharacterized protein</fullName>
    </submittedName>
</protein>
<evidence type="ECO:0000313" key="2">
    <source>
        <dbReference type="EMBL" id="SKB71459.1"/>
    </source>
</evidence>